<dbReference type="InterPro" id="IPR050314">
    <property type="entry name" value="Glycosyl_Hydrlase_18"/>
</dbReference>
<sequence length="202" mass="22729">MDPTLDFWNLMAYDYAGGAFSEWTGHQANIHKSGSNQRSTPFNTEEAVERYLKRGVRASKIVLGMPLYGRAFTSTKGPGEPFHGVGQGSWENGVWDYKALPRPGAEEHTDENIVASYSYDAQERIFISYDNPEVARKKALYIKSKGFGGAMWWESSADKLGELILLRKVVDTLGGIDAFEQKSNQLEYPLSQYDNLRKGMQD</sequence>
<evidence type="ECO:0000256" key="6">
    <source>
        <dbReference type="ARBA" id="ARBA00023277"/>
    </source>
</evidence>
<evidence type="ECO:0000313" key="12">
    <source>
        <dbReference type="Proteomes" id="UP000630445"/>
    </source>
</evidence>
<dbReference type="Gene3D" id="3.20.20.80">
    <property type="entry name" value="Glycosidases"/>
    <property type="match status" value="1"/>
</dbReference>
<evidence type="ECO:0000256" key="1">
    <source>
        <dbReference type="ARBA" id="ARBA00000822"/>
    </source>
</evidence>
<dbReference type="AlphaFoldDB" id="A0A8H6QI69"/>
<evidence type="ECO:0000256" key="3">
    <source>
        <dbReference type="ARBA" id="ARBA00012729"/>
    </source>
</evidence>
<keyword evidence="5" id="KW-0146">Chitin degradation</keyword>
<reference evidence="11" key="1">
    <citation type="submission" date="2020-06" db="EMBL/GenBank/DDBJ databases">
        <title>Draft genome sequences of strains closely related to Aspergillus parafelis and Aspergillus hiratsukae.</title>
        <authorList>
            <person name="Dos Santos R.A.C."/>
            <person name="Rivero-Menendez O."/>
            <person name="Steenwyk J.L."/>
            <person name="Mead M.E."/>
            <person name="Goldman G.H."/>
            <person name="Alastruey-Izquierdo A."/>
            <person name="Rokas A."/>
        </authorList>
    </citation>
    <scope>NUCLEOTIDE SEQUENCE</scope>
    <source>
        <strain evidence="10">CNM-CM5793</strain>
        <strain evidence="11">CNM-CM6106</strain>
    </source>
</reference>
<keyword evidence="7" id="KW-0326">Glycosidase</keyword>
<dbReference type="Gene3D" id="3.10.50.10">
    <property type="match status" value="1"/>
</dbReference>
<dbReference type="GO" id="GO:0008061">
    <property type="term" value="F:chitin binding"/>
    <property type="evidence" value="ECO:0007669"/>
    <property type="project" value="InterPro"/>
</dbReference>
<dbReference type="GO" id="GO:0008843">
    <property type="term" value="F:endochitinase activity"/>
    <property type="evidence" value="ECO:0007669"/>
    <property type="project" value="UniProtKB-EC"/>
</dbReference>
<dbReference type="PANTHER" id="PTHR11177">
    <property type="entry name" value="CHITINASE"/>
    <property type="match status" value="1"/>
</dbReference>
<dbReference type="PROSITE" id="PS51910">
    <property type="entry name" value="GH18_2"/>
    <property type="match status" value="1"/>
</dbReference>
<dbReference type="SUPFAM" id="SSF54556">
    <property type="entry name" value="Chitinase insertion domain"/>
    <property type="match status" value="1"/>
</dbReference>
<dbReference type="GO" id="GO:0000272">
    <property type="term" value="P:polysaccharide catabolic process"/>
    <property type="evidence" value="ECO:0007669"/>
    <property type="project" value="UniProtKB-KW"/>
</dbReference>
<feature type="domain" description="GH18" evidence="9">
    <location>
        <begin position="1"/>
        <end position="176"/>
    </location>
</feature>
<dbReference type="EC" id="3.2.1.14" evidence="3"/>
<evidence type="ECO:0000256" key="4">
    <source>
        <dbReference type="ARBA" id="ARBA00022801"/>
    </source>
</evidence>
<dbReference type="InterPro" id="IPR001223">
    <property type="entry name" value="Glyco_hydro18_cat"/>
</dbReference>
<dbReference type="GO" id="GO:0006032">
    <property type="term" value="P:chitin catabolic process"/>
    <property type="evidence" value="ECO:0007669"/>
    <property type="project" value="UniProtKB-KW"/>
</dbReference>
<dbReference type="InterPro" id="IPR029070">
    <property type="entry name" value="Chitinase_insertion_sf"/>
</dbReference>
<comment type="similarity">
    <text evidence="2">Belongs to the glycosyl hydrolase 18 family. Chitinase class V subfamily.</text>
</comment>
<dbReference type="OrthoDB" id="76388at2759"/>
<organism evidence="11 13">
    <name type="scientific">Aspergillus hiratsukae</name>
    <dbReference type="NCBI Taxonomy" id="1194566"/>
    <lineage>
        <taxon>Eukaryota</taxon>
        <taxon>Fungi</taxon>
        <taxon>Dikarya</taxon>
        <taxon>Ascomycota</taxon>
        <taxon>Pezizomycotina</taxon>
        <taxon>Eurotiomycetes</taxon>
        <taxon>Eurotiomycetidae</taxon>
        <taxon>Eurotiales</taxon>
        <taxon>Aspergillaceae</taxon>
        <taxon>Aspergillus</taxon>
        <taxon>Aspergillus subgen. Fumigati</taxon>
    </lineage>
</organism>
<dbReference type="Pfam" id="PF00704">
    <property type="entry name" value="Glyco_hydro_18"/>
    <property type="match status" value="1"/>
</dbReference>
<proteinExistence type="inferred from homology"/>
<dbReference type="SUPFAM" id="SSF51445">
    <property type="entry name" value="(Trans)glycosidases"/>
    <property type="match status" value="1"/>
</dbReference>
<evidence type="ECO:0000256" key="5">
    <source>
        <dbReference type="ARBA" id="ARBA00023024"/>
    </source>
</evidence>
<evidence type="ECO:0000313" key="11">
    <source>
        <dbReference type="EMBL" id="KAF7174346.1"/>
    </source>
</evidence>
<dbReference type="Proteomes" id="UP000662466">
    <property type="component" value="Unassembled WGS sequence"/>
</dbReference>
<keyword evidence="12" id="KW-1185">Reference proteome</keyword>
<gene>
    <name evidence="10" type="ORF">CNMCM5793_007557</name>
    <name evidence="11" type="ORF">CNMCM6106_008585</name>
</gene>
<dbReference type="InterPro" id="IPR011583">
    <property type="entry name" value="Chitinase_II/V-like_cat"/>
</dbReference>
<name>A0A8H6QI69_9EURO</name>
<evidence type="ECO:0000256" key="2">
    <source>
        <dbReference type="ARBA" id="ARBA00008682"/>
    </source>
</evidence>
<evidence type="ECO:0000313" key="13">
    <source>
        <dbReference type="Proteomes" id="UP000662466"/>
    </source>
</evidence>
<dbReference type="InterPro" id="IPR017853">
    <property type="entry name" value="GH"/>
</dbReference>
<keyword evidence="6" id="KW-0119">Carbohydrate metabolism</keyword>
<accession>A0A8H6QI69</accession>
<dbReference type="EMBL" id="JACBAD010001557">
    <property type="protein sequence ID" value="KAF7139719.1"/>
    <property type="molecule type" value="Genomic_DNA"/>
</dbReference>
<dbReference type="Proteomes" id="UP000630445">
    <property type="component" value="Unassembled WGS sequence"/>
</dbReference>
<evidence type="ECO:0000259" key="9">
    <source>
        <dbReference type="PROSITE" id="PS51910"/>
    </source>
</evidence>
<dbReference type="SMART" id="SM00636">
    <property type="entry name" value="Glyco_18"/>
    <property type="match status" value="1"/>
</dbReference>
<evidence type="ECO:0000256" key="8">
    <source>
        <dbReference type="ARBA" id="ARBA00023326"/>
    </source>
</evidence>
<keyword evidence="8" id="KW-0624">Polysaccharide degradation</keyword>
<evidence type="ECO:0000313" key="10">
    <source>
        <dbReference type="EMBL" id="KAF7139719.1"/>
    </source>
</evidence>
<evidence type="ECO:0000256" key="7">
    <source>
        <dbReference type="ARBA" id="ARBA00023295"/>
    </source>
</evidence>
<protein>
    <recommendedName>
        <fullName evidence="3">chitinase</fullName>
        <ecNumber evidence="3">3.2.1.14</ecNumber>
    </recommendedName>
</protein>
<dbReference type="GO" id="GO:0005576">
    <property type="term" value="C:extracellular region"/>
    <property type="evidence" value="ECO:0007669"/>
    <property type="project" value="TreeGrafter"/>
</dbReference>
<keyword evidence="4" id="KW-0378">Hydrolase</keyword>
<comment type="caution">
    <text evidence="11">The sequence shown here is derived from an EMBL/GenBank/DDBJ whole genome shotgun (WGS) entry which is preliminary data.</text>
</comment>
<dbReference type="PANTHER" id="PTHR11177:SF317">
    <property type="entry name" value="CHITINASE 12-RELATED"/>
    <property type="match status" value="1"/>
</dbReference>
<comment type="catalytic activity">
    <reaction evidence="1">
        <text>Random endo-hydrolysis of N-acetyl-beta-D-glucosaminide (1-&gt;4)-beta-linkages in chitin and chitodextrins.</text>
        <dbReference type="EC" id="3.2.1.14"/>
    </reaction>
</comment>
<dbReference type="FunFam" id="3.10.50.10:FF:000005">
    <property type="entry name" value="Endochitinase B1"/>
    <property type="match status" value="1"/>
</dbReference>
<dbReference type="EMBL" id="JACBAF010001590">
    <property type="protein sequence ID" value="KAF7174346.1"/>
    <property type="molecule type" value="Genomic_DNA"/>
</dbReference>